<keyword evidence="9" id="KW-1133">Transmembrane helix</keyword>
<keyword evidence="9" id="KW-0472">Membrane</keyword>
<keyword evidence="9" id="KW-0812">Transmembrane</keyword>
<protein>
    <recommendedName>
        <fullName evidence="2">histidine kinase</fullName>
        <ecNumber evidence="2">2.7.13.3</ecNumber>
    </recommendedName>
</protein>
<name>A0ABU1SBQ5_9MICO</name>
<keyword evidence="6 11" id="KW-0418">Kinase</keyword>
<dbReference type="PANTHER" id="PTHR24421:SF10">
    <property type="entry name" value="NITRATE_NITRITE SENSOR PROTEIN NARQ"/>
    <property type="match status" value="1"/>
</dbReference>
<dbReference type="Proteomes" id="UP001259347">
    <property type="component" value="Unassembled WGS sequence"/>
</dbReference>
<keyword evidence="5" id="KW-0547">Nucleotide-binding</keyword>
<evidence type="ECO:0000256" key="8">
    <source>
        <dbReference type="ARBA" id="ARBA00023012"/>
    </source>
</evidence>
<evidence type="ECO:0000256" key="1">
    <source>
        <dbReference type="ARBA" id="ARBA00000085"/>
    </source>
</evidence>
<evidence type="ECO:0000256" key="6">
    <source>
        <dbReference type="ARBA" id="ARBA00022777"/>
    </source>
</evidence>
<feature type="transmembrane region" description="Helical" evidence="9">
    <location>
        <begin position="87"/>
        <end position="111"/>
    </location>
</feature>
<evidence type="ECO:0000256" key="7">
    <source>
        <dbReference type="ARBA" id="ARBA00022840"/>
    </source>
</evidence>
<dbReference type="InterPro" id="IPR050482">
    <property type="entry name" value="Sensor_HK_TwoCompSys"/>
</dbReference>
<dbReference type="EC" id="2.7.13.3" evidence="2"/>
<evidence type="ECO:0000256" key="3">
    <source>
        <dbReference type="ARBA" id="ARBA00022553"/>
    </source>
</evidence>
<comment type="catalytic activity">
    <reaction evidence="1">
        <text>ATP + protein L-histidine = ADP + protein N-phospho-L-histidine.</text>
        <dbReference type="EC" id="2.7.13.3"/>
    </reaction>
</comment>
<dbReference type="InterPro" id="IPR011712">
    <property type="entry name" value="Sig_transdc_His_kin_sub3_dim/P"/>
</dbReference>
<dbReference type="SUPFAM" id="SSF55874">
    <property type="entry name" value="ATPase domain of HSP90 chaperone/DNA topoisomerase II/histidine kinase"/>
    <property type="match status" value="1"/>
</dbReference>
<evidence type="ECO:0000256" key="5">
    <source>
        <dbReference type="ARBA" id="ARBA00022741"/>
    </source>
</evidence>
<keyword evidence="12" id="KW-1185">Reference proteome</keyword>
<keyword evidence="3" id="KW-0597">Phosphoprotein</keyword>
<keyword evidence="4" id="KW-0808">Transferase</keyword>
<dbReference type="GO" id="GO:0016301">
    <property type="term" value="F:kinase activity"/>
    <property type="evidence" value="ECO:0007669"/>
    <property type="project" value="UniProtKB-KW"/>
</dbReference>
<accession>A0ABU1SBQ5</accession>
<dbReference type="Gene3D" id="1.20.5.1930">
    <property type="match status" value="1"/>
</dbReference>
<organism evidence="11 12">
    <name type="scientific">Microbacterium resistens</name>
    <dbReference type="NCBI Taxonomy" id="156977"/>
    <lineage>
        <taxon>Bacteria</taxon>
        <taxon>Bacillati</taxon>
        <taxon>Actinomycetota</taxon>
        <taxon>Actinomycetes</taxon>
        <taxon>Micrococcales</taxon>
        <taxon>Microbacteriaceae</taxon>
        <taxon>Microbacterium</taxon>
    </lineage>
</organism>
<feature type="transmembrane region" description="Helical" evidence="9">
    <location>
        <begin position="155"/>
        <end position="174"/>
    </location>
</feature>
<evidence type="ECO:0000259" key="10">
    <source>
        <dbReference type="Pfam" id="PF07730"/>
    </source>
</evidence>
<evidence type="ECO:0000313" key="12">
    <source>
        <dbReference type="Proteomes" id="UP001259347"/>
    </source>
</evidence>
<dbReference type="Gene3D" id="3.30.565.10">
    <property type="entry name" value="Histidine kinase-like ATPase, C-terminal domain"/>
    <property type="match status" value="1"/>
</dbReference>
<evidence type="ECO:0000256" key="4">
    <source>
        <dbReference type="ARBA" id="ARBA00022679"/>
    </source>
</evidence>
<keyword evidence="7" id="KW-0067">ATP-binding</keyword>
<feature type="transmembrane region" description="Helical" evidence="9">
    <location>
        <begin position="131"/>
        <end position="148"/>
    </location>
</feature>
<comment type="caution">
    <text evidence="11">The sequence shown here is derived from an EMBL/GenBank/DDBJ whole genome shotgun (WGS) entry which is preliminary data.</text>
</comment>
<dbReference type="Pfam" id="PF07730">
    <property type="entry name" value="HisKA_3"/>
    <property type="match status" value="1"/>
</dbReference>
<proteinExistence type="predicted"/>
<evidence type="ECO:0000256" key="2">
    <source>
        <dbReference type="ARBA" id="ARBA00012438"/>
    </source>
</evidence>
<gene>
    <name evidence="11" type="ORF">J2Y69_001590</name>
</gene>
<feature type="transmembrane region" description="Helical" evidence="9">
    <location>
        <begin position="64"/>
        <end position="80"/>
    </location>
</feature>
<evidence type="ECO:0000313" key="11">
    <source>
        <dbReference type="EMBL" id="MDR6866991.1"/>
    </source>
</evidence>
<dbReference type="PANTHER" id="PTHR24421">
    <property type="entry name" value="NITRATE/NITRITE SENSOR PROTEIN NARX-RELATED"/>
    <property type="match status" value="1"/>
</dbReference>
<reference evidence="11 12" key="1">
    <citation type="submission" date="2023-07" db="EMBL/GenBank/DDBJ databases">
        <title>Sorghum-associated microbial communities from plants grown in Nebraska, USA.</title>
        <authorList>
            <person name="Schachtman D."/>
        </authorList>
    </citation>
    <scope>NUCLEOTIDE SEQUENCE [LARGE SCALE GENOMIC DNA]</scope>
    <source>
        <strain evidence="11 12">2980</strain>
    </source>
</reference>
<sequence length="418" mass="43890">MEQARATESMVVPAPPSFLPFGRGRIPRSIADACGIALLSIAASALGFTGMWDLFRLSAEGASPWWALVFSLPGCVLVAFRDRIPILALVLASGLFAGDLVTSGGLGSLVVLLDVLWHAVHRALPRVRRRIAAVLLVITAAFLIAALSRTADLRVAILVTLQVATLFGTDYWWAVAVGRAEEVTALERDRAADATREAIRDEREEMARELHDLVAGHVSAMAIRAEAALSTPPDEARDRAALRAVRDASLDAHGALRSMISVLREGEGALSPAPRLEDIGSFVRTAEAAGLRVTLDDRLGADAVVLGDAGAPGIAGVPPLPAIVGQTAARIVREALVNSMRHAAKAEVDVRLWDDGDRVRILVDSRGGTGASHPALTGSGTGLAVLAERVRALGGEFAAGPRGDDGWSVRAALLRSVA</sequence>
<feature type="transmembrane region" description="Helical" evidence="9">
    <location>
        <begin position="30"/>
        <end position="52"/>
    </location>
</feature>
<dbReference type="RefSeq" id="WP_310019318.1">
    <property type="nucleotide sequence ID" value="NZ_JAVDUM010000005.1"/>
</dbReference>
<dbReference type="CDD" id="cd16917">
    <property type="entry name" value="HATPase_UhpB-NarQ-NarX-like"/>
    <property type="match status" value="1"/>
</dbReference>
<dbReference type="InterPro" id="IPR036890">
    <property type="entry name" value="HATPase_C_sf"/>
</dbReference>
<evidence type="ECO:0000256" key="9">
    <source>
        <dbReference type="SAM" id="Phobius"/>
    </source>
</evidence>
<dbReference type="EMBL" id="JAVDUM010000005">
    <property type="protein sequence ID" value="MDR6866991.1"/>
    <property type="molecule type" value="Genomic_DNA"/>
</dbReference>
<keyword evidence="8" id="KW-0902">Two-component regulatory system</keyword>
<feature type="domain" description="Signal transduction histidine kinase subgroup 3 dimerisation and phosphoacceptor" evidence="10">
    <location>
        <begin position="202"/>
        <end position="266"/>
    </location>
</feature>